<dbReference type="RefSeq" id="WP_256547291.1">
    <property type="nucleotide sequence ID" value="NZ_CP101809.1"/>
</dbReference>
<evidence type="ECO:0000256" key="7">
    <source>
        <dbReference type="ARBA" id="ARBA00022989"/>
    </source>
</evidence>
<dbReference type="InterPro" id="IPR005821">
    <property type="entry name" value="Ion_trans_dom"/>
</dbReference>
<accession>A0ABU0LZB1</accession>
<dbReference type="EMBL" id="JAUSWO010000001">
    <property type="protein sequence ID" value="MDQ0514019.1"/>
    <property type="molecule type" value="Genomic_DNA"/>
</dbReference>
<sequence>MAKFKFFSSSKSQATGSEPSTDAVAFSSNKPAEKPESDEFDFLADEPETTDQTDDENQGDNSSLVQKIETRISHNLHIFSTARYKFYKLFLGPQTDYRKLSWWIGTGYNLIFVLLALVNIAPLVTDLSSHDQFGAFLKYNYVLIFIFASDYFFRLIFSDCFYKGRFRLWKALVLHFLNFFMVIDLVSWLLALLSVIFGWNTEKNNYIIISIFLLLKSLSGFRLLMNYSQNYKRWQILFLVIRKNKKFIFLLIVAFLFITFIFAILVYNASIFSAELEEFKGQRKVNNFFDAFWLSFLTITTIGYGDVFPTTFSGRIVIIFLSIFGISFYSLLTTLMVNIYNKYINTVKRYYKKIGKKVESDEEIDL</sequence>
<comment type="subcellular location">
    <subcellularLocation>
        <location evidence="1">Membrane</location>
        <topology evidence="1">Multi-pass membrane protein</topology>
    </subcellularLocation>
</comment>
<keyword evidence="9 12" id="KW-0472">Membrane</keyword>
<keyword evidence="2" id="KW-0813">Transport</keyword>
<evidence type="ECO:0000259" key="13">
    <source>
        <dbReference type="Pfam" id="PF00520"/>
    </source>
</evidence>
<evidence type="ECO:0000256" key="5">
    <source>
        <dbReference type="ARBA" id="ARBA00022826"/>
    </source>
</evidence>
<reference evidence="14" key="1">
    <citation type="submission" date="2023-07" db="EMBL/GenBank/DDBJ databases">
        <title>Genomic Encyclopedia of Type Strains, Phase IV (KMG-IV): sequencing the most valuable type-strain genomes for metagenomic binning, comparative biology and taxonomic classification.</title>
        <authorList>
            <person name="Goeker M."/>
        </authorList>
    </citation>
    <scope>NUCLEOTIDE SEQUENCE [LARGE SCALE GENOMIC DNA]</scope>
    <source>
        <strain evidence="14">DSM 21204</strain>
    </source>
</reference>
<evidence type="ECO:0000256" key="1">
    <source>
        <dbReference type="ARBA" id="ARBA00004141"/>
    </source>
</evidence>
<feature type="transmembrane region" description="Helical" evidence="12">
    <location>
        <begin position="174"/>
        <end position="199"/>
    </location>
</feature>
<dbReference type="Gene3D" id="1.10.287.70">
    <property type="match status" value="1"/>
</dbReference>
<dbReference type="PANTHER" id="PTHR11537">
    <property type="entry name" value="VOLTAGE-GATED POTASSIUM CHANNEL"/>
    <property type="match status" value="1"/>
</dbReference>
<keyword evidence="4 12" id="KW-0812">Transmembrane</keyword>
<organism evidence="14 15">
    <name type="scientific">Mycoplasmoides fastidiosum</name>
    <dbReference type="NCBI Taxonomy" id="92758"/>
    <lineage>
        <taxon>Bacteria</taxon>
        <taxon>Bacillati</taxon>
        <taxon>Mycoplasmatota</taxon>
        <taxon>Mycoplasmoidales</taxon>
        <taxon>Mycoplasmoidaceae</taxon>
        <taxon>Mycoplasmoides</taxon>
    </lineage>
</organism>
<evidence type="ECO:0000256" key="6">
    <source>
        <dbReference type="ARBA" id="ARBA00022958"/>
    </source>
</evidence>
<evidence type="ECO:0000313" key="15">
    <source>
        <dbReference type="Proteomes" id="UP001240643"/>
    </source>
</evidence>
<evidence type="ECO:0000256" key="2">
    <source>
        <dbReference type="ARBA" id="ARBA00022448"/>
    </source>
</evidence>
<feature type="domain" description="Ion transport" evidence="13">
    <location>
        <begin position="108"/>
        <end position="342"/>
    </location>
</feature>
<dbReference type="Pfam" id="PF00520">
    <property type="entry name" value="Ion_trans"/>
    <property type="match status" value="1"/>
</dbReference>
<feature type="compositionally biased region" description="Acidic residues" evidence="11">
    <location>
        <begin position="38"/>
        <end position="58"/>
    </location>
</feature>
<keyword evidence="5" id="KW-0631">Potassium channel</keyword>
<keyword evidence="3" id="KW-0633">Potassium transport</keyword>
<feature type="transmembrane region" description="Helical" evidence="12">
    <location>
        <begin position="316"/>
        <end position="340"/>
    </location>
</feature>
<evidence type="ECO:0000256" key="9">
    <source>
        <dbReference type="ARBA" id="ARBA00023136"/>
    </source>
</evidence>
<keyword evidence="7 12" id="KW-1133">Transmembrane helix</keyword>
<name>A0ABU0LZB1_9BACT</name>
<feature type="transmembrane region" description="Helical" evidence="12">
    <location>
        <begin position="246"/>
        <end position="267"/>
    </location>
</feature>
<feature type="compositionally biased region" description="Low complexity" evidence="11">
    <location>
        <begin position="1"/>
        <end position="12"/>
    </location>
</feature>
<keyword evidence="15" id="KW-1185">Reference proteome</keyword>
<dbReference type="Proteomes" id="UP001240643">
    <property type="component" value="Unassembled WGS sequence"/>
</dbReference>
<dbReference type="PRINTS" id="PR00169">
    <property type="entry name" value="KCHANNEL"/>
</dbReference>
<dbReference type="SUPFAM" id="SSF81324">
    <property type="entry name" value="Voltage-gated potassium channels"/>
    <property type="match status" value="1"/>
</dbReference>
<evidence type="ECO:0000256" key="4">
    <source>
        <dbReference type="ARBA" id="ARBA00022692"/>
    </source>
</evidence>
<feature type="transmembrane region" description="Helical" evidence="12">
    <location>
        <begin position="205"/>
        <end position="225"/>
    </location>
</feature>
<comment type="caution">
    <text evidence="14">The sequence shown here is derived from an EMBL/GenBank/DDBJ whole genome shotgun (WGS) entry which is preliminary data.</text>
</comment>
<feature type="compositionally biased region" description="Polar residues" evidence="11">
    <location>
        <begin position="13"/>
        <end position="30"/>
    </location>
</feature>
<evidence type="ECO:0000256" key="3">
    <source>
        <dbReference type="ARBA" id="ARBA00022538"/>
    </source>
</evidence>
<evidence type="ECO:0000256" key="8">
    <source>
        <dbReference type="ARBA" id="ARBA00023065"/>
    </source>
</evidence>
<keyword evidence="10 14" id="KW-0407">Ion channel</keyword>
<dbReference type="PANTHER" id="PTHR11537:SF254">
    <property type="entry name" value="POTASSIUM VOLTAGE-GATED CHANNEL PROTEIN SHAB"/>
    <property type="match status" value="1"/>
</dbReference>
<evidence type="ECO:0000256" key="10">
    <source>
        <dbReference type="ARBA" id="ARBA00023303"/>
    </source>
</evidence>
<proteinExistence type="predicted"/>
<protein>
    <submittedName>
        <fullName evidence="14">Voltage-gated potassium channel Kch</fullName>
    </submittedName>
</protein>
<keyword evidence="6" id="KW-0630">Potassium</keyword>
<dbReference type="InterPro" id="IPR028325">
    <property type="entry name" value="VG_K_chnl"/>
</dbReference>
<feature type="transmembrane region" description="Helical" evidence="12">
    <location>
        <begin position="100"/>
        <end position="121"/>
    </location>
</feature>
<evidence type="ECO:0000256" key="12">
    <source>
        <dbReference type="SAM" id="Phobius"/>
    </source>
</evidence>
<dbReference type="GO" id="GO:0034220">
    <property type="term" value="P:monoatomic ion transmembrane transport"/>
    <property type="evidence" value="ECO:0007669"/>
    <property type="project" value="UniProtKB-KW"/>
</dbReference>
<evidence type="ECO:0000256" key="11">
    <source>
        <dbReference type="SAM" id="MobiDB-lite"/>
    </source>
</evidence>
<evidence type="ECO:0000313" key="14">
    <source>
        <dbReference type="EMBL" id="MDQ0514019.1"/>
    </source>
</evidence>
<feature type="region of interest" description="Disordered" evidence="11">
    <location>
        <begin position="1"/>
        <end position="61"/>
    </location>
</feature>
<feature type="transmembrane region" description="Helical" evidence="12">
    <location>
        <begin position="141"/>
        <end position="162"/>
    </location>
</feature>
<gene>
    <name evidence="14" type="ORF">J2Z62_000457</name>
</gene>
<keyword evidence="8" id="KW-0406">Ion transport</keyword>